<reference evidence="3 4" key="1">
    <citation type="submission" date="2019-10" db="EMBL/GenBank/DDBJ databases">
        <title>Complete genome sequence of Vibrio sp. strain THAF100, isolated from non-filtered water from the water column of tank 6 of a marine aquarium containing stony-coral fragments. Water maintained at 26 degree C.</title>
        <authorList>
            <person name="Ruckert C."/>
            <person name="Franco A."/>
            <person name="Kalinowski J."/>
            <person name="Glaeser S."/>
        </authorList>
    </citation>
    <scope>NUCLEOTIDE SEQUENCE [LARGE SCALE GENOMIC DNA]</scope>
    <source>
        <strain evidence="3 4">THAF100</strain>
    </source>
</reference>
<evidence type="ECO:0000313" key="3">
    <source>
        <dbReference type="EMBL" id="QFT26473.1"/>
    </source>
</evidence>
<dbReference type="InterPro" id="IPR052909">
    <property type="entry name" value="Transposase_6_like"/>
</dbReference>
<dbReference type="PANTHER" id="PTHR46637:SF1">
    <property type="entry name" value="BLL5188 PROTEIN"/>
    <property type="match status" value="1"/>
</dbReference>
<accession>A0A5P9CKK7</accession>
<organism evidence="3 4">
    <name type="scientific">Vibrio aquimaris</name>
    <dbReference type="NCBI Taxonomy" id="2587862"/>
    <lineage>
        <taxon>Bacteria</taxon>
        <taxon>Pseudomonadati</taxon>
        <taxon>Pseudomonadota</taxon>
        <taxon>Gammaproteobacteria</taxon>
        <taxon>Vibrionales</taxon>
        <taxon>Vibrionaceae</taxon>
        <taxon>Vibrio</taxon>
    </lineage>
</organism>
<dbReference type="KEGG" id="vaq:FIV01_08535"/>
<dbReference type="InterPro" id="IPR025161">
    <property type="entry name" value="IS402-like_dom"/>
</dbReference>
<dbReference type="AlphaFoldDB" id="A0A5P9CKK7"/>
<feature type="region of interest" description="Disordered" evidence="1">
    <location>
        <begin position="102"/>
        <end position="122"/>
    </location>
</feature>
<dbReference type="Proteomes" id="UP000326936">
    <property type="component" value="Chromosome"/>
</dbReference>
<dbReference type="NCBIfam" id="NF033580">
    <property type="entry name" value="transpos_IS5_3"/>
    <property type="match status" value="1"/>
</dbReference>
<evidence type="ECO:0000256" key="1">
    <source>
        <dbReference type="SAM" id="MobiDB-lite"/>
    </source>
</evidence>
<evidence type="ECO:0000259" key="2">
    <source>
        <dbReference type="Pfam" id="PF13340"/>
    </source>
</evidence>
<feature type="domain" description="Insertion element IS402-like" evidence="2">
    <location>
        <begin position="6"/>
        <end position="77"/>
    </location>
</feature>
<evidence type="ECO:0000313" key="4">
    <source>
        <dbReference type="Proteomes" id="UP000326936"/>
    </source>
</evidence>
<gene>
    <name evidence="3" type="ORF">FIV01_08535</name>
</gene>
<keyword evidence="4" id="KW-1185">Reference proteome</keyword>
<name>A0A5P9CKK7_9VIBR</name>
<sequence length="135" mass="15552">MPRTMLTDVRWELLLQVMKSTGRIYDKTEHRMTFEGILYRMRTGIPWRDLPSEFGEWSTVYRRFNLWSKKGILSKLFRSLSSMADLEWVFLDGSIVRAHQHSTGAATESSEQIGKSRGGNSTHVNVATDVLLNTK</sequence>
<dbReference type="PANTHER" id="PTHR46637">
    <property type="entry name" value="TIS1421-TRANSPOSASE PROTEIN A"/>
    <property type="match status" value="1"/>
</dbReference>
<dbReference type="EMBL" id="CP045350">
    <property type="protein sequence ID" value="QFT26473.1"/>
    <property type="molecule type" value="Genomic_DNA"/>
</dbReference>
<proteinExistence type="predicted"/>
<dbReference type="Pfam" id="PF13340">
    <property type="entry name" value="DUF4096"/>
    <property type="match status" value="1"/>
</dbReference>
<protein>
    <recommendedName>
        <fullName evidence="2">Insertion element IS402-like domain-containing protein</fullName>
    </recommendedName>
</protein>